<evidence type="ECO:0000313" key="3">
    <source>
        <dbReference type="Proteomes" id="UP001551189"/>
    </source>
</evidence>
<keyword evidence="3" id="KW-1185">Reference proteome</keyword>
<reference evidence="2 3" key="1">
    <citation type="submission" date="2024-06" db="EMBL/GenBank/DDBJ databases">
        <title>The Natural Products Discovery Center: Release of the First 8490 Sequenced Strains for Exploring Actinobacteria Biosynthetic Diversity.</title>
        <authorList>
            <person name="Kalkreuter E."/>
            <person name="Kautsar S.A."/>
            <person name="Yang D."/>
            <person name="Bader C.D."/>
            <person name="Teijaro C.N."/>
            <person name="Fluegel L."/>
            <person name="Davis C.M."/>
            <person name="Simpson J.R."/>
            <person name="Lauterbach L."/>
            <person name="Steele A.D."/>
            <person name="Gui C."/>
            <person name="Meng S."/>
            <person name="Li G."/>
            <person name="Viehrig K."/>
            <person name="Ye F."/>
            <person name="Su P."/>
            <person name="Kiefer A.F."/>
            <person name="Nichols A."/>
            <person name="Cepeda A.J."/>
            <person name="Yan W."/>
            <person name="Fan B."/>
            <person name="Jiang Y."/>
            <person name="Adhikari A."/>
            <person name="Zheng C.-J."/>
            <person name="Schuster L."/>
            <person name="Cowan T.M."/>
            <person name="Smanski M.J."/>
            <person name="Chevrette M.G."/>
            <person name="De Carvalho L.P.S."/>
            <person name="Shen B."/>
        </authorList>
    </citation>
    <scope>NUCLEOTIDE SEQUENCE [LARGE SCALE GENOMIC DNA]</scope>
    <source>
        <strain evidence="2 3">NPDC046851</strain>
    </source>
</reference>
<dbReference type="InterPro" id="IPR020610">
    <property type="entry name" value="Thiolase_AS"/>
</dbReference>
<feature type="non-terminal residue" evidence="2">
    <location>
        <position position="1"/>
    </location>
</feature>
<dbReference type="Pfam" id="PF02803">
    <property type="entry name" value="Thiolase_C"/>
    <property type="match status" value="1"/>
</dbReference>
<dbReference type="Gene3D" id="3.40.47.10">
    <property type="match status" value="1"/>
</dbReference>
<protein>
    <recommendedName>
        <fullName evidence="1">Thiolase C-terminal domain-containing protein</fullName>
    </recommendedName>
</protein>
<evidence type="ECO:0000313" key="2">
    <source>
        <dbReference type="EMBL" id="MEU6803755.1"/>
    </source>
</evidence>
<accession>A0ABV3B2U8</accession>
<dbReference type="PROSITE" id="PS00099">
    <property type="entry name" value="THIOLASE_3"/>
    <property type="match status" value="1"/>
</dbReference>
<evidence type="ECO:0000259" key="1">
    <source>
        <dbReference type="Pfam" id="PF02803"/>
    </source>
</evidence>
<dbReference type="SUPFAM" id="SSF53901">
    <property type="entry name" value="Thiolase-like"/>
    <property type="match status" value="1"/>
</dbReference>
<comment type="caution">
    <text evidence="2">The sequence shown here is derived from an EMBL/GenBank/DDBJ whole genome shotgun (WGS) entry which is preliminary data.</text>
</comment>
<dbReference type="Proteomes" id="UP001551189">
    <property type="component" value="Unassembled WGS sequence"/>
</dbReference>
<dbReference type="InterPro" id="IPR016039">
    <property type="entry name" value="Thiolase-like"/>
</dbReference>
<sequence length="60" mass="6139">GERDSAAGAAFGMRVCGWVGTLAKVLRETRQRYGVAAICIGVGQGLAVVLENCDVTGVDA</sequence>
<name>A0ABV3B2U8_9ACTN</name>
<gene>
    <name evidence="2" type="ORF">ABZ931_22480</name>
</gene>
<proteinExistence type="predicted"/>
<dbReference type="InterPro" id="IPR020617">
    <property type="entry name" value="Thiolase_C"/>
</dbReference>
<feature type="domain" description="Thiolase C-terminal" evidence="1">
    <location>
        <begin position="7"/>
        <end position="51"/>
    </location>
</feature>
<dbReference type="EMBL" id="JBEYXT010000107">
    <property type="protein sequence ID" value="MEU6803755.1"/>
    <property type="molecule type" value="Genomic_DNA"/>
</dbReference>
<organism evidence="2 3">
    <name type="scientific">Streptomyces neyagawaensis</name>
    <dbReference type="NCBI Taxonomy" id="42238"/>
    <lineage>
        <taxon>Bacteria</taxon>
        <taxon>Bacillati</taxon>
        <taxon>Actinomycetota</taxon>
        <taxon>Actinomycetes</taxon>
        <taxon>Kitasatosporales</taxon>
        <taxon>Streptomycetaceae</taxon>
        <taxon>Streptomyces</taxon>
    </lineage>
</organism>